<protein>
    <recommendedName>
        <fullName evidence="5">Ribosome-recycling factor</fullName>
        <shortName evidence="5">RRF</shortName>
    </recommendedName>
    <alternativeName>
        <fullName evidence="5">Ribosome-releasing factor</fullName>
    </alternativeName>
</protein>
<name>A0A9D1SIY3_9FIRM</name>
<dbReference type="PANTHER" id="PTHR20982">
    <property type="entry name" value="RIBOSOME RECYCLING FACTOR"/>
    <property type="match status" value="1"/>
</dbReference>
<reference evidence="8" key="2">
    <citation type="journal article" date="2021" name="PeerJ">
        <title>Extensive microbial diversity within the chicken gut microbiome revealed by metagenomics and culture.</title>
        <authorList>
            <person name="Gilroy R."/>
            <person name="Ravi A."/>
            <person name="Getino M."/>
            <person name="Pursley I."/>
            <person name="Horton D.L."/>
            <person name="Alikhan N.F."/>
            <person name="Baker D."/>
            <person name="Gharbi K."/>
            <person name="Hall N."/>
            <person name="Watson M."/>
            <person name="Adriaenssens E.M."/>
            <person name="Foster-Nyarko E."/>
            <person name="Jarju S."/>
            <person name="Secka A."/>
            <person name="Antonio M."/>
            <person name="Oren A."/>
            <person name="Chaudhuri R.R."/>
            <person name="La Ragione R."/>
            <person name="Hildebrand F."/>
            <person name="Pallen M.J."/>
        </authorList>
    </citation>
    <scope>NUCLEOTIDE SEQUENCE</scope>
    <source>
        <strain evidence="8">9366</strain>
    </source>
</reference>
<dbReference type="Gene3D" id="3.30.1360.40">
    <property type="match status" value="1"/>
</dbReference>
<comment type="caution">
    <text evidence="8">The sequence shown here is derived from an EMBL/GenBank/DDBJ whole genome shotgun (WGS) entry which is preliminary data.</text>
</comment>
<dbReference type="InterPro" id="IPR023584">
    <property type="entry name" value="Ribosome_recyc_fac_dom"/>
</dbReference>
<gene>
    <name evidence="5 8" type="primary">frr</name>
    <name evidence="8" type="ORF">IAB07_00225</name>
</gene>
<dbReference type="EMBL" id="DVNJ01000001">
    <property type="protein sequence ID" value="HIU62179.1"/>
    <property type="molecule type" value="Genomic_DNA"/>
</dbReference>
<sequence>MAAYDNEDVLLLFDDYESRLEKGVEGLRHEFAGIKAGKANPHMLDRITVDYYGCATPLNQVGNVSAPEARMLVINVWDVSMLKNVEKAILAANIGVTPTNDGKVIRLVFPELTEERRREYVKQMKALAENCKVSLRNARRDINDELKKLKKDSAITEDDLASLEKDVDKKLNDTIAKVEKMVKDKEAEIMCV</sequence>
<evidence type="ECO:0000256" key="5">
    <source>
        <dbReference type="HAMAP-Rule" id="MF_00040"/>
    </source>
</evidence>
<feature type="coiled-coil region" evidence="6">
    <location>
        <begin position="132"/>
        <end position="188"/>
    </location>
</feature>
<evidence type="ECO:0000256" key="1">
    <source>
        <dbReference type="ARBA" id="ARBA00004496"/>
    </source>
</evidence>
<comment type="similarity">
    <text evidence="2 5">Belongs to the RRF family.</text>
</comment>
<accession>A0A9D1SIY3</accession>
<evidence type="ECO:0000256" key="6">
    <source>
        <dbReference type="SAM" id="Coils"/>
    </source>
</evidence>
<dbReference type="NCBIfam" id="TIGR00496">
    <property type="entry name" value="frr"/>
    <property type="match status" value="1"/>
</dbReference>
<dbReference type="GO" id="GO:0043023">
    <property type="term" value="F:ribosomal large subunit binding"/>
    <property type="evidence" value="ECO:0007669"/>
    <property type="project" value="TreeGrafter"/>
</dbReference>
<dbReference type="InterPro" id="IPR002661">
    <property type="entry name" value="Ribosome_recyc_fac"/>
</dbReference>
<dbReference type="Gene3D" id="1.10.132.20">
    <property type="entry name" value="Ribosome-recycling factor"/>
    <property type="match status" value="1"/>
</dbReference>
<dbReference type="FunFam" id="3.30.1360.40:FF:000001">
    <property type="entry name" value="Ribosome-recycling factor"/>
    <property type="match status" value="1"/>
</dbReference>
<dbReference type="SUPFAM" id="SSF55194">
    <property type="entry name" value="Ribosome recycling factor, RRF"/>
    <property type="match status" value="1"/>
</dbReference>
<dbReference type="AlphaFoldDB" id="A0A9D1SIY3"/>
<comment type="subcellular location">
    <subcellularLocation>
        <location evidence="1 5">Cytoplasm</location>
    </subcellularLocation>
</comment>
<reference evidence="8" key="1">
    <citation type="submission" date="2020-10" db="EMBL/GenBank/DDBJ databases">
        <authorList>
            <person name="Gilroy R."/>
        </authorList>
    </citation>
    <scope>NUCLEOTIDE SEQUENCE</scope>
    <source>
        <strain evidence="8">9366</strain>
    </source>
</reference>
<dbReference type="InterPro" id="IPR036191">
    <property type="entry name" value="RRF_sf"/>
</dbReference>
<dbReference type="PANTHER" id="PTHR20982:SF3">
    <property type="entry name" value="MITOCHONDRIAL RIBOSOME RECYCLING FACTOR PSEUDO 1"/>
    <property type="match status" value="1"/>
</dbReference>
<dbReference type="GO" id="GO:0005737">
    <property type="term" value="C:cytoplasm"/>
    <property type="evidence" value="ECO:0007669"/>
    <property type="project" value="UniProtKB-SubCell"/>
</dbReference>
<evidence type="ECO:0000259" key="7">
    <source>
        <dbReference type="Pfam" id="PF01765"/>
    </source>
</evidence>
<feature type="domain" description="Ribosome recycling factor" evidence="7">
    <location>
        <begin position="27"/>
        <end position="190"/>
    </location>
</feature>
<organism evidence="8 9">
    <name type="scientific">Candidatus Caccalectryoclostridium excrementigallinarum</name>
    <dbReference type="NCBI Taxonomy" id="2840710"/>
    <lineage>
        <taxon>Bacteria</taxon>
        <taxon>Bacillati</taxon>
        <taxon>Bacillota</taxon>
        <taxon>Clostridia</taxon>
        <taxon>Christensenellales</taxon>
        <taxon>Christensenellaceae</taxon>
        <taxon>Christensenellaceae incertae sedis</taxon>
        <taxon>Candidatus Caccalectryoclostridium</taxon>
    </lineage>
</organism>
<evidence type="ECO:0000313" key="8">
    <source>
        <dbReference type="EMBL" id="HIU62179.1"/>
    </source>
</evidence>
<dbReference type="HAMAP" id="MF_00040">
    <property type="entry name" value="RRF"/>
    <property type="match status" value="1"/>
</dbReference>
<dbReference type="CDD" id="cd00520">
    <property type="entry name" value="RRF"/>
    <property type="match status" value="1"/>
</dbReference>
<proteinExistence type="inferred from homology"/>
<dbReference type="Proteomes" id="UP000824145">
    <property type="component" value="Unassembled WGS sequence"/>
</dbReference>
<dbReference type="FunFam" id="1.10.132.20:FF:000001">
    <property type="entry name" value="Ribosome-recycling factor"/>
    <property type="match status" value="1"/>
</dbReference>
<comment type="function">
    <text evidence="5">Responsible for the release of ribosomes from messenger RNA at the termination of protein biosynthesis. May increase the efficiency of translation by recycling ribosomes from one round of translation to another.</text>
</comment>
<keyword evidence="6" id="KW-0175">Coiled coil</keyword>
<dbReference type="Pfam" id="PF01765">
    <property type="entry name" value="RRF"/>
    <property type="match status" value="1"/>
</dbReference>
<evidence type="ECO:0000256" key="2">
    <source>
        <dbReference type="ARBA" id="ARBA00005912"/>
    </source>
</evidence>
<evidence type="ECO:0000313" key="9">
    <source>
        <dbReference type="Proteomes" id="UP000824145"/>
    </source>
</evidence>
<keyword evidence="4 5" id="KW-0648">Protein biosynthesis</keyword>
<evidence type="ECO:0000256" key="4">
    <source>
        <dbReference type="ARBA" id="ARBA00022917"/>
    </source>
</evidence>
<keyword evidence="3 5" id="KW-0963">Cytoplasm</keyword>
<evidence type="ECO:0000256" key="3">
    <source>
        <dbReference type="ARBA" id="ARBA00022490"/>
    </source>
</evidence>
<dbReference type="GO" id="GO:0006415">
    <property type="term" value="P:translational termination"/>
    <property type="evidence" value="ECO:0007669"/>
    <property type="project" value="UniProtKB-UniRule"/>
</dbReference>